<name>A0A918BAX4_9ACTN</name>
<evidence type="ECO:0000313" key="3">
    <source>
        <dbReference type="Proteomes" id="UP000620156"/>
    </source>
</evidence>
<protein>
    <submittedName>
        <fullName evidence="2">Uncharacterized protein</fullName>
    </submittedName>
</protein>
<accession>A0A918BAX4</accession>
<reference evidence="2" key="2">
    <citation type="submission" date="2020-09" db="EMBL/GenBank/DDBJ databases">
        <authorList>
            <person name="Sun Q."/>
            <person name="Ohkuma M."/>
        </authorList>
    </citation>
    <scope>NUCLEOTIDE SEQUENCE</scope>
    <source>
        <strain evidence="2">JCM 3131</strain>
    </source>
</reference>
<sequence length="72" mass="8487">MARTFLLPDPRDRGKAAASPVVPVRDDGAPHIGLVRRAQDTHRYDVQTYGRALLRPRRRRWRKRWRNRRGGT</sequence>
<feature type="region of interest" description="Disordered" evidence="1">
    <location>
        <begin position="1"/>
        <end position="24"/>
    </location>
</feature>
<dbReference type="Proteomes" id="UP000620156">
    <property type="component" value="Unassembled WGS sequence"/>
</dbReference>
<dbReference type="EMBL" id="BMQK01000004">
    <property type="protein sequence ID" value="GGQ54490.1"/>
    <property type="molecule type" value="Genomic_DNA"/>
</dbReference>
<gene>
    <name evidence="2" type="ORF">GCM10010145_25030</name>
</gene>
<comment type="caution">
    <text evidence="2">The sequence shown here is derived from an EMBL/GenBank/DDBJ whole genome shotgun (WGS) entry which is preliminary data.</text>
</comment>
<proteinExistence type="predicted"/>
<dbReference type="AlphaFoldDB" id="A0A918BAX4"/>
<reference evidence="2" key="1">
    <citation type="journal article" date="2014" name="Int. J. Syst. Evol. Microbiol.">
        <title>Complete genome sequence of Corynebacterium casei LMG S-19264T (=DSM 44701T), isolated from a smear-ripened cheese.</title>
        <authorList>
            <consortium name="US DOE Joint Genome Institute (JGI-PGF)"/>
            <person name="Walter F."/>
            <person name="Albersmeier A."/>
            <person name="Kalinowski J."/>
            <person name="Ruckert C."/>
        </authorList>
    </citation>
    <scope>NUCLEOTIDE SEQUENCE</scope>
    <source>
        <strain evidence="2">JCM 3131</strain>
    </source>
</reference>
<evidence type="ECO:0000256" key="1">
    <source>
        <dbReference type="SAM" id="MobiDB-lite"/>
    </source>
</evidence>
<organism evidence="2 3">
    <name type="scientific">Streptomyces ruber</name>
    <dbReference type="NCBI Taxonomy" id="83378"/>
    <lineage>
        <taxon>Bacteria</taxon>
        <taxon>Bacillati</taxon>
        <taxon>Actinomycetota</taxon>
        <taxon>Actinomycetes</taxon>
        <taxon>Kitasatosporales</taxon>
        <taxon>Streptomycetaceae</taxon>
        <taxon>Streptomyces</taxon>
    </lineage>
</organism>
<keyword evidence="3" id="KW-1185">Reference proteome</keyword>
<evidence type="ECO:0000313" key="2">
    <source>
        <dbReference type="EMBL" id="GGQ54490.1"/>
    </source>
</evidence>